<feature type="transmembrane region" description="Helical" evidence="1">
    <location>
        <begin position="12"/>
        <end position="29"/>
    </location>
</feature>
<dbReference type="AlphaFoldDB" id="A0AAP7ZQ66"/>
<gene>
    <name evidence="3" type="ORF">B7R77_16695</name>
</gene>
<feature type="domain" description="Inner membrane protein YgaP-like transmembrane" evidence="2">
    <location>
        <begin position="1"/>
        <end position="52"/>
    </location>
</feature>
<keyword evidence="1" id="KW-0812">Transmembrane</keyword>
<dbReference type="RefSeq" id="WP_003267486.1">
    <property type="nucleotide sequence ID" value="NZ_NCTK01000001.1"/>
</dbReference>
<dbReference type="Pfam" id="PF11127">
    <property type="entry name" value="YgaP-like_TM"/>
    <property type="match status" value="1"/>
</dbReference>
<protein>
    <recommendedName>
        <fullName evidence="2">Inner membrane protein YgaP-like transmembrane domain-containing protein</fullName>
    </recommendedName>
</protein>
<feature type="transmembrane region" description="Helical" evidence="1">
    <location>
        <begin position="35"/>
        <end position="59"/>
    </location>
</feature>
<name>A0AAP7ZQ66_RALSL</name>
<dbReference type="EMBL" id="NCTK01000001">
    <property type="protein sequence ID" value="OYQ14726.1"/>
    <property type="molecule type" value="Genomic_DNA"/>
</dbReference>
<dbReference type="Proteomes" id="UP000216164">
    <property type="component" value="Unassembled WGS sequence"/>
</dbReference>
<reference evidence="3 4" key="1">
    <citation type="submission" date="2017-04" db="EMBL/GenBank/DDBJ databases">
        <title>Genome Announcement: Closed genomes of Ralstonia solanacearum strains K60, UW551, and UW700.</title>
        <authorList>
            <person name="Hayes M."/>
            <person name="Macintyre A.M."/>
            <person name="Allen C."/>
        </authorList>
    </citation>
    <scope>NUCLEOTIDE SEQUENCE [LARGE SCALE GENOMIC DNA]</scope>
    <source>
        <strain evidence="3 4">UW25</strain>
    </source>
</reference>
<sequence length="64" mass="6880">MPTNIGPIDRIVRLMLGLALVMLALAGKIPAWAGWIGLVPLLTGLVRVCPLYWAVSWVLGIGQD</sequence>
<keyword evidence="1" id="KW-0472">Membrane</keyword>
<dbReference type="InterPro" id="IPR021309">
    <property type="entry name" value="YgaP-like_TM"/>
</dbReference>
<evidence type="ECO:0000313" key="3">
    <source>
        <dbReference type="EMBL" id="OYQ14726.1"/>
    </source>
</evidence>
<keyword evidence="1" id="KW-1133">Transmembrane helix</keyword>
<evidence type="ECO:0000259" key="2">
    <source>
        <dbReference type="Pfam" id="PF11127"/>
    </source>
</evidence>
<proteinExistence type="predicted"/>
<comment type="caution">
    <text evidence="3">The sequence shown here is derived from an EMBL/GenBank/DDBJ whole genome shotgun (WGS) entry which is preliminary data.</text>
</comment>
<evidence type="ECO:0000313" key="4">
    <source>
        <dbReference type="Proteomes" id="UP000216164"/>
    </source>
</evidence>
<accession>A0AAP7ZQ66</accession>
<organism evidence="3 4">
    <name type="scientific">Ralstonia solanacearum K60</name>
    <dbReference type="NCBI Taxonomy" id="1091042"/>
    <lineage>
        <taxon>Bacteria</taxon>
        <taxon>Pseudomonadati</taxon>
        <taxon>Pseudomonadota</taxon>
        <taxon>Betaproteobacteria</taxon>
        <taxon>Burkholderiales</taxon>
        <taxon>Burkholderiaceae</taxon>
        <taxon>Ralstonia</taxon>
        <taxon>Ralstonia solanacearum species complex</taxon>
    </lineage>
</organism>
<evidence type="ECO:0000256" key="1">
    <source>
        <dbReference type="SAM" id="Phobius"/>
    </source>
</evidence>